<reference evidence="3" key="1">
    <citation type="journal article" date="2019" name="Int. J. Syst. Evol. Microbiol.">
        <title>The Global Catalogue of Microorganisms (GCM) 10K type strain sequencing project: providing services to taxonomists for standard genome sequencing and annotation.</title>
        <authorList>
            <consortium name="The Broad Institute Genomics Platform"/>
            <consortium name="The Broad Institute Genome Sequencing Center for Infectious Disease"/>
            <person name="Wu L."/>
            <person name="Ma J."/>
        </authorList>
    </citation>
    <scope>NUCLEOTIDE SEQUENCE [LARGE SCALE GENOMIC DNA]</scope>
    <source>
        <strain evidence="3">CGMCC 1.16305</strain>
    </source>
</reference>
<evidence type="ECO:0000313" key="2">
    <source>
        <dbReference type="EMBL" id="MFC7394644.1"/>
    </source>
</evidence>
<accession>A0ABW2PZM6</accession>
<keyword evidence="1" id="KW-0812">Transmembrane</keyword>
<evidence type="ECO:0000313" key="3">
    <source>
        <dbReference type="Proteomes" id="UP001596505"/>
    </source>
</evidence>
<keyword evidence="1" id="KW-1133">Transmembrane helix</keyword>
<sequence>MLKETANLKGADKEAAALKNFFAALLAINAFLKCKNIIRGKK</sequence>
<dbReference type="EMBL" id="JBHTCO010000036">
    <property type="protein sequence ID" value="MFC7394644.1"/>
    <property type="molecule type" value="Genomic_DNA"/>
</dbReference>
<proteinExistence type="predicted"/>
<organism evidence="2 3">
    <name type="scientific">Scopulibacillus cellulosilyticus</name>
    <dbReference type="NCBI Taxonomy" id="2665665"/>
    <lineage>
        <taxon>Bacteria</taxon>
        <taxon>Bacillati</taxon>
        <taxon>Bacillota</taxon>
        <taxon>Bacilli</taxon>
        <taxon>Bacillales</taxon>
        <taxon>Sporolactobacillaceae</taxon>
        <taxon>Scopulibacillus</taxon>
    </lineage>
</organism>
<name>A0ABW2PZM6_9BACL</name>
<protein>
    <submittedName>
        <fullName evidence="2">Uncharacterized protein</fullName>
    </submittedName>
</protein>
<keyword evidence="3" id="KW-1185">Reference proteome</keyword>
<dbReference type="Proteomes" id="UP001596505">
    <property type="component" value="Unassembled WGS sequence"/>
</dbReference>
<dbReference type="RefSeq" id="WP_380968272.1">
    <property type="nucleotide sequence ID" value="NZ_JBHTCO010000036.1"/>
</dbReference>
<comment type="caution">
    <text evidence="2">The sequence shown here is derived from an EMBL/GenBank/DDBJ whole genome shotgun (WGS) entry which is preliminary data.</text>
</comment>
<evidence type="ECO:0000256" key="1">
    <source>
        <dbReference type="SAM" id="Phobius"/>
    </source>
</evidence>
<keyword evidence="1" id="KW-0472">Membrane</keyword>
<feature type="transmembrane region" description="Helical" evidence="1">
    <location>
        <begin position="15"/>
        <end position="32"/>
    </location>
</feature>
<gene>
    <name evidence="2" type="ORF">ACFQRG_17105</name>
</gene>